<evidence type="ECO:0000313" key="3">
    <source>
        <dbReference type="EMBL" id="MFC7288326.1"/>
    </source>
</evidence>
<keyword evidence="1" id="KW-0175">Coiled coil</keyword>
<dbReference type="NCBIfam" id="TIGR01841">
    <property type="entry name" value="phasin"/>
    <property type="match status" value="1"/>
</dbReference>
<dbReference type="Pfam" id="PF09361">
    <property type="entry name" value="Phasin_2"/>
    <property type="match status" value="1"/>
</dbReference>
<organism evidence="3 4">
    <name type="scientific">Herminiimonas glaciei</name>
    <dbReference type="NCBI Taxonomy" id="523788"/>
    <lineage>
        <taxon>Bacteria</taxon>
        <taxon>Pseudomonadati</taxon>
        <taxon>Pseudomonadota</taxon>
        <taxon>Betaproteobacteria</taxon>
        <taxon>Burkholderiales</taxon>
        <taxon>Oxalobacteraceae</taxon>
        <taxon>Herminiimonas</taxon>
    </lineage>
</organism>
<feature type="domain" description="Phasin" evidence="2">
    <location>
        <begin position="6"/>
        <end position="109"/>
    </location>
</feature>
<dbReference type="RefSeq" id="WP_382271669.1">
    <property type="nucleotide sequence ID" value="NZ_JBHTBU010000001.1"/>
</dbReference>
<accession>A0ABW2IBR7</accession>
<proteinExistence type="predicted"/>
<protein>
    <submittedName>
        <fullName evidence="3">Phasin family protein</fullName>
    </submittedName>
</protein>
<comment type="caution">
    <text evidence="3">The sequence shown here is derived from an EMBL/GenBank/DDBJ whole genome shotgun (WGS) entry which is preliminary data.</text>
</comment>
<dbReference type="EMBL" id="JBHTBU010000001">
    <property type="protein sequence ID" value="MFC7288326.1"/>
    <property type="molecule type" value="Genomic_DNA"/>
</dbReference>
<dbReference type="InterPro" id="IPR010127">
    <property type="entry name" value="Phasin_subfam-1"/>
</dbReference>
<keyword evidence="4" id="KW-1185">Reference proteome</keyword>
<dbReference type="InterPro" id="IPR018968">
    <property type="entry name" value="Phasin"/>
</dbReference>
<gene>
    <name evidence="3" type="ORF">ACFQPC_09790</name>
</gene>
<dbReference type="Proteomes" id="UP001596542">
    <property type="component" value="Unassembled WGS sequence"/>
</dbReference>
<sequence length="188" mass="19834">MFTIPEQFSAATKHQFESQLAILNSLTSTAFDSVQKIVDLNLNAAKSSLQESSAAAQKLATAKDPQEFFSLSAAHAQPNAEKALAYGRHLASIASSTQAEFTKAAETQIAETNRKVLSLIDELSKNAPAGSENAISILKSAIGNASAGYDQLSKTTKQAVEALEGNLNAAANQFVSAAEKTTTRSRKS</sequence>
<name>A0ABW2IBR7_9BURK</name>
<evidence type="ECO:0000313" key="4">
    <source>
        <dbReference type="Proteomes" id="UP001596542"/>
    </source>
</evidence>
<reference evidence="4" key="1">
    <citation type="journal article" date="2019" name="Int. J. Syst. Evol. Microbiol.">
        <title>The Global Catalogue of Microorganisms (GCM) 10K type strain sequencing project: providing services to taxonomists for standard genome sequencing and annotation.</title>
        <authorList>
            <consortium name="The Broad Institute Genomics Platform"/>
            <consortium name="The Broad Institute Genome Sequencing Center for Infectious Disease"/>
            <person name="Wu L."/>
            <person name="Ma J."/>
        </authorList>
    </citation>
    <scope>NUCLEOTIDE SEQUENCE [LARGE SCALE GENOMIC DNA]</scope>
    <source>
        <strain evidence="4">KACC 12508</strain>
    </source>
</reference>
<evidence type="ECO:0000259" key="2">
    <source>
        <dbReference type="Pfam" id="PF09361"/>
    </source>
</evidence>
<feature type="coiled-coil region" evidence="1">
    <location>
        <begin position="153"/>
        <end position="180"/>
    </location>
</feature>
<evidence type="ECO:0000256" key="1">
    <source>
        <dbReference type="SAM" id="Coils"/>
    </source>
</evidence>